<evidence type="ECO:0000313" key="10">
    <source>
        <dbReference type="EMBL" id="HHS29394.1"/>
    </source>
</evidence>
<evidence type="ECO:0000256" key="4">
    <source>
        <dbReference type="SAM" id="MobiDB-lite"/>
    </source>
</evidence>
<comment type="similarity">
    <text evidence="2">Belongs to the membrane fusion protein (MFP) (TC 8.A.1) family.</text>
</comment>
<accession>A0A7V6DPQ0</accession>
<dbReference type="GO" id="GO:0030313">
    <property type="term" value="C:cell envelope"/>
    <property type="evidence" value="ECO:0007669"/>
    <property type="project" value="UniProtKB-SubCell"/>
</dbReference>
<evidence type="ECO:0000256" key="5">
    <source>
        <dbReference type="SAM" id="SignalP"/>
    </source>
</evidence>
<dbReference type="GO" id="GO:0046677">
    <property type="term" value="P:response to antibiotic"/>
    <property type="evidence" value="ECO:0007669"/>
    <property type="project" value="TreeGrafter"/>
</dbReference>
<dbReference type="Pfam" id="PF25876">
    <property type="entry name" value="HH_MFP_RND"/>
    <property type="match status" value="1"/>
</dbReference>
<dbReference type="InterPro" id="IPR058627">
    <property type="entry name" value="MdtA-like_C"/>
</dbReference>
<sequence length="386" mass="42620">MKQNYAGWAMFAALLLIMACGQGNVYAPPPPPQVTAMQPVRRMVTEYLEYTGNTQAVNTVQLQARVQGFLEKVFFKDGDVVKKGQLLFLIQQDTYQAQLAQAEAQILQQKANYEHAAIETARYTRLVKQRAAAQTDLDNWRFQRDASKAAMLAAQAARDLAKLNLSYTRVVAPFNGRINRRLKDPGNLVGAGEFTPLADINQIDPMYVYFTISELDLLRLMSTSQDLVSRINAGKYPVAIGLADNKGYPFKGALDFAAITLDPNTGTLLLRGIFPNPDNKLIPGLFTRVRIPLAEKRFSLLVPQVALGYDQQGPYVLIVNDQNVVERRPVKTGAPVDNLRIVEEGLTGDEWVITTNLIRAIPGRPVQPERLESGTSGAAKPAPPTP</sequence>
<dbReference type="InterPro" id="IPR058624">
    <property type="entry name" value="MdtA-like_HH"/>
</dbReference>
<proteinExistence type="inferred from homology"/>
<feature type="domain" description="Multidrug resistance protein MdtA-like C-terminal permuted SH3" evidence="9">
    <location>
        <begin position="300"/>
        <end position="356"/>
    </location>
</feature>
<dbReference type="PANTHER" id="PTHR30158">
    <property type="entry name" value="ACRA/E-RELATED COMPONENT OF DRUG EFFLUX TRANSPORTER"/>
    <property type="match status" value="1"/>
</dbReference>
<dbReference type="GO" id="GO:0022857">
    <property type="term" value="F:transmembrane transporter activity"/>
    <property type="evidence" value="ECO:0007669"/>
    <property type="project" value="InterPro"/>
</dbReference>
<dbReference type="InterPro" id="IPR006143">
    <property type="entry name" value="RND_pump_MFP"/>
</dbReference>
<dbReference type="Pfam" id="PF25917">
    <property type="entry name" value="BSH_RND"/>
    <property type="match status" value="1"/>
</dbReference>
<feature type="coiled-coil region" evidence="3">
    <location>
        <begin position="92"/>
        <end position="119"/>
    </location>
</feature>
<dbReference type="AlphaFoldDB" id="A0A7V6DPQ0"/>
<comment type="caution">
    <text evidence="10">The sequence shown here is derived from an EMBL/GenBank/DDBJ whole genome shotgun (WGS) entry which is preliminary data.</text>
</comment>
<protein>
    <submittedName>
        <fullName evidence="10">Efflux RND transporter periplasmic adaptor subunit</fullName>
    </submittedName>
</protein>
<feature type="signal peptide" evidence="5">
    <location>
        <begin position="1"/>
        <end position="27"/>
    </location>
</feature>
<feature type="domain" description="Multidrug resistance protein MdtA-like barrel-sandwich hybrid" evidence="7">
    <location>
        <begin position="58"/>
        <end position="198"/>
    </location>
</feature>
<dbReference type="SUPFAM" id="SSF111369">
    <property type="entry name" value="HlyD-like secretion proteins"/>
    <property type="match status" value="1"/>
</dbReference>
<evidence type="ECO:0000256" key="3">
    <source>
        <dbReference type="SAM" id="Coils"/>
    </source>
</evidence>
<dbReference type="GO" id="GO:0005886">
    <property type="term" value="C:plasma membrane"/>
    <property type="evidence" value="ECO:0007669"/>
    <property type="project" value="TreeGrafter"/>
</dbReference>
<dbReference type="Pfam" id="PF25944">
    <property type="entry name" value="Beta-barrel_RND"/>
    <property type="match status" value="1"/>
</dbReference>
<dbReference type="PROSITE" id="PS51257">
    <property type="entry name" value="PROKAR_LIPOPROTEIN"/>
    <property type="match status" value="1"/>
</dbReference>
<organism evidence="10">
    <name type="scientific">Desulfobacca acetoxidans</name>
    <dbReference type="NCBI Taxonomy" id="60893"/>
    <lineage>
        <taxon>Bacteria</taxon>
        <taxon>Pseudomonadati</taxon>
        <taxon>Thermodesulfobacteriota</taxon>
        <taxon>Desulfobaccia</taxon>
        <taxon>Desulfobaccales</taxon>
        <taxon>Desulfobaccaceae</taxon>
        <taxon>Desulfobacca</taxon>
    </lineage>
</organism>
<dbReference type="PANTHER" id="PTHR30158:SF24">
    <property type="entry name" value="HLYD FAMILY SECRETION PROTEIN"/>
    <property type="match status" value="1"/>
</dbReference>
<dbReference type="Gene3D" id="2.40.50.100">
    <property type="match status" value="1"/>
</dbReference>
<comment type="subcellular location">
    <subcellularLocation>
        <location evidence="1">Cell envelope</location>
    </subcellularLocation>
</comment>
<evidence type="ECO:0000259" key="9">
    <source>
        <dbReference type="Pfam" id="PF25967"/>
    </source>
</evidence>
<feature type="domain" description="Multidrug resistance protein MdtA-like beta-barrel" evidence="8">
    <location>
        <begin position="205"/>
        <end position="293"/>
    </location>
</feature>
<feature type="chain" id="PRO_5031278212" evidence="5">
    <location>
        <begin position="28"/>
        <end position="386"/>
    </location>
</feature>
<keyword evidence="5" id="KW-0732">Signal</keyword>
<dbReference type="Gene3D" id="2.40.30.170">
    <property type="match status" value="1"/>
</dbReference>
<dbReference type="EMBL" id="DTGR01000109">
    <property type="protein sequence ID" value="HHS29394.1"/>
    <property type="molecule type" value="Genomic_DNA"/>
</dbReference>
<feature type="domain" description="Multidrug resistance protein MdtA-like alpha-helical hairpin" evidence="6">
    <location>
        <begin position="98"/>
        <end position="168"/>
    </location>
</feature>
<dbReference type="Pfam" id="PF25967">
    <property type="entry name" value="RND-MFP_C"/>
    <property type="match status" value="1"/>
</dbReference>
<dbReference type="InterPro" id="IPR058626">
    <property type="entry name" value="MdtA-like_b-barrel"/>
</dbReference>
<dbReference type="InterPro" id="IPR058625">
    <property type="entry name" value="MdtA-like_BSH"/>
</dbReference>
<evidence type="ECO:0000259" key="8">
    <source>
        <dbReference type="Pfam" id="PF25944"/>
    </source>
</evidence>
<reference evidence="10" key="1">
    <citation type="journal article" date="2020" name="mSystems">
        <title>Genome- and Community-Level Interaction Insights into Carbon Utilization and Element Cycling Functions of Hydrothermarchaeota in Hydrothermal Sediment.</title>
        <authorList>
            <person name="Zhou Z."/>
            <person name="Liu Y."/>
            <person name="Xu W."/>
            <person name="Pan J."/>
            <person name="Luo Z.H."/>
            <person name="Li M."/>
        </authorList>
    </citation>
    <scope>NUCLEOTIDE SEQUENCE [LARGE SCALE GENOMIC DNA]</scope>
    <source>
        <strain evidence="10">SpSt-767</strain>
    </source>
</reference>
<dbReference type="Gene3D" id="2.40.420.20">
    <property type="match status" value="1"/>
</dbReference>
<keyword evidence="3" id="KW-0175">Coiled coil</keyword>
<gene>
    <name evidence="10" type="ORF">ENV52_06800</name>
</gene>
<name>A0A7V6DPQ0_9BACT</name>
<evidence type="ECO:0000259" key="7">
    <source>
        <dbReference type="Pfam" id="PF25917"/>
    </source>
</evidence>
<dbReference type="Gene3D" id="1.10.287.470">
    <property type="entry name" value="Helix hairpin bin"/>
    <property type="match status" value="1"/>
</dbReference>
<evidence type="ECO:0000256" key="1">
    <source>
        <dbReference type="ARBA" id="ARBA00004196"/>
    </source>
</evidence>
<evidence type="ECO:0000259" key="6">
    <source>
        <dbReference type="Pfam" id="PF25876"/>
    </source>
</evidence>
<dbReference type="NCBIfam" id="TIGR01730">
    <property type="entry name" value="RND_mfp"/>
    <property type="match status" value="1"/>
</dbReference>
<evidence type="ECO:0000256" key="2">
    <source>
        <dbReference type="ARBA" id="ARBA00009477"/>
    </source>
</evidence>
<feature type="region of interest" description="Disordered" evidence="4">
    <location>
        <begin position="364"/>
        <end position="386"/>
    </location>
</feature>